<feature type="transmembrane region" description="Helical" evidence="6">
    <location>
        <begin position="144"/>
        <end position="171"/>
    </location>
</feature>
<evidence type="ECO:0000256" key="2">
    <source>
        <dbReference type="ARBA" id="ARBA00022475"/>
    </source>
</evidence>
<dbReference type="PANTHER" id="PTHR30086">
    <property type="entry name" value="ARGININE EXPORTER PROTEIN ARGO"/>
    <property type="match status" value="1"/>
</dbReference>
<comment type="subcellular location">
    <subcellularLocation>
        <location evidence="1">Cell membrane</location>
        <topology evidence="1">Multi-pass membrane protein</topology>
    </subcellularLocation>
</comment>
<reference evidence="7" key="1">
    <citation type="submission" date="2024-06" db="EMBL/GenBank/DDBJ databases">
        <title>Genome sequence of Vogesella sp. MAHUQ-64.</title>
        <authorList>
            <person name="Huq M.A."/>
        </authorList>
    </citation>
    <scope>NUCLEOTIDE SEQUENCE</scope>
    <source>
        <strain evidence="7">MAHUQ-64</strain>
    </source>
</reference>
<evidence type="ECO:0000256" key="5">
    <source>
        <dbReference type="ARBA" id="ARBA00023136"/>
    </source>
</evidence>
<organism evidence="7 8">
    <name type="scientific">Vogesella oryzagri</name>
    <dbReference type="NCBI Taxonomy" id="3160864"/>
    <lineage>
        <taxon>Bacteria</taxon>
        <taxon>Pseudomonadati</taxon>
        <taxon>Pseudomonadota</taxon>
        <taxon>Betaproteobacteria</taxon>
        <taxon>Neisseriales</taxon>
        <taxon>Chromobacteriaceae</taxon>
        <taxon>Vogesella</taxon>
    </lineage>
</organism>
<dbReference type="EMBL" id="JBEFLD010000009">
    <property type="protein sequence ID" value="MEQ6292228.1"/>
    <property type="molecule type" value="Genomic_DNA"/>
</dbReference>
<keyword evidence="2" id="KW-1003">Cell membrane</keyword>
<name>A0ABV1M7R4_9NEIS</name>
<evidence type="ECO:0000256" key="1">
    <source>
        <dbReference type="ARBA" id="ARBA00004651"/>
    </source>
</evidence>
<evidence type="ECO:0000256" key="6">
    <source>
        <dbReference type="SAM" id="Phobius"/>
    </source>
</evidence>
<evidence type="ECO:0000313" key="7">
    <source>
        <dbReference type="EMBL" id="MEQ6292228.1"/>
    </source>
</evidence>
<evidence type="ECO:0000313" key="8">
    <source>
        <dbReference type="Proteomes" id="UP001433638"/>
    </source>
</evidence>
<gene>
    <name evidence="7" type="ORF">ABNW52_16560</name>
</gene>
<sequence>MSKFDALRLALRRMGARTFTDIREKRMGAIKMQEAAALYGFLTVGTMMAITPGPNMLYVISRSIAQGRRAGLISLSGVLVGYLFYMFGAAFGITAFFQTLPDAARALSAGGAAYLAYLGWHVIRPGGQSPLQIRGQLPQERPSKLFVMGASTSLLNPKLAMIFLTLLPQFIDHQRGHVLQQSLLLGSLLIVVFALVNGSVALFSGRIAQFLSCRPGWLLVQRLLMGGTLLALSGEMALQAWR</sequence>
<feature type="transmembrane region" description="Helical" evidence="6">
    <location>
        <begin position="72"/>
        <end position="97"/>
    </location>
</feature>
<dbReference type="Proteomes" id="UP001433638">
    <property type="component" value="Unassembled WGS sequence"/>
</dbReference>
<keyword evidence="8" id="KW-1185">Reference proteome</keyword>
<feature type="transmembrane region" description="Helical" evidence="6">
    <location>
        <begin position="36"/>
        <end position="60"/>
    </location>
</feature>
<comment type="caution">
    <text evidence="7">The sequence shown here is derived from an EMBL/GenBank/DDBJ whole genome shotgun (WGS) entry which is preliminary data.</text>
</comment>
<feature type="transmembrane region" description="Helical" evidence="6">
    <location>
        <begin position="103"/>
        <end position="123"/>
    </location>
</feature>
<keyword evidence="5 6" id="KW-0472">Membrane</keyword>
<keyword evidence="4 6" id="KW-1133">Transmembrane helix</keyword>
<keyword evidence="3 6" id="KW-0812">Transmembrane</keyword>
<proteinExistence type="predicted"/>
<evidence type="ECO:0000256" key="4">
    <source>
        <dbReference type="ARBA" id="ARBA00022989"/>
    </source>
</evidence>
<evidence type="ECO:0000256" key="3">
    <source>
        <dbReference type="ARBA" id="ARBA00022692"/>
    </source>
</evidence>
<dbReference type="InterPro" id="IPR001123">
    <property type="entry name" value="LeuE-type"/>
</dbReference>
<dbReference type="Pfam" id="PF01810">
    <property type="entry name" value="LysE"/>
    <property type="match status" value="1"/>
</dbReference>
<dbReference type="PANTHER" id="PTHR30086:SF20">
    <property type="entry name" value="ARGININE EXPORTER PROTEIN ARGO-RELATED"/>
    <property type="match status" value="1"/>
</dbReference>
<protein>
    <submittedName>
        <fullName evidence="7">LysE family translocator</fullName>
    </submittedName>
</protein>
<dbReference type="RefSeq" id="WP_349590207.1">
    <property type="nucleotide sequence ID" value="NZ_JBEFLD010000009.1"/>
</dbReference>
<accession>A0ABV1M7R4</accession>
<feature type="transmembrane region" description="Helical" evidence="6">
    <location>
        <begin position="183"/>
        <end position="203"/>
    </location>
</feature>